<protein>
    <submittedName>
        <fullName evidence="2">Uncharacterized protein</fullName>
    </submittedName>
</protein>
<sequence length="68" mass="7784">MRLGLAALRKTQSGKIPRRAERKGSEFVQKSMVRSDLLDKCLNFSETVARRQFFGFLYIGGFLLLAIF</sequence>
<evidence type="ECO:0000256" key="1">
    <source>
        <dbReference type="SAM" id="Phobius"/>
    </source>
</evidence>
<evidence type="ECO:0000313" key="3">
    <source>
        <dbReference type="Proteomes" id="UP000178880"/>
    </source>
</evidence>
<dbReference type="AlphaFoldDB" id="A0A1G2CFQ6"/>
<keyword evidence="1" id="KW-1133">Transmembrane helix</keyword>
<dbReference type="STRING" id="1798650.A2945_04295"/>
<organism evidence="2 3">
    <name type="scientific">Candidatus Liptonbacteria bacterium RIFCSPLOWO2_01_FULL_52_25</name>
    <dbReference type="NCBI Taxonomy" id="1798650"/>
    <lineage>
        <taxon>Bacteria</taxon>
        <taxon>Candidatus Liptoniibacteriota</taxon>
    </lineage>
</organism>
<dbReference type="Proteomes" id="UP000178880">
    <property type="component" value="Unassembled WGS sequence"/>
</dbReference>
<gene>
    <name evidence="2" type="ORF">A2945_04295</name>
</gene>
<dbReference type="EMBL" id="MHLA01000009">
    <property type="protein sequence ID" value="OGZ00032.1"/>
    <property type="molecule type" value="Genomic_DNA"/>
</dbReference>
<proteinExistence type="predicted"/>
<accession>A0A1G2CFQ6</accession>
<keyword evidence="1" id="KW-0812">Transmembrane</keyword>
<evidence type="ECO:0000313" key="2">
    <source>
        <dbReference type="EMBL" id="OGZ00032.1"/>
    </source>
</evidence>
<feature type="transmembrane region" description="Helical" evidence="1">
    <location>
        <begin position="48"/>
        <end position="67"/>
    </location>
</feature>
<name>A0A1G2CFQ6_9BACT</name>
<reference evidence="2 3" key="1">
    <citation type="journal article" date="2016" name="Nat. Commun.">
        <title>Thousands of microbial genomes shed light on interconnected biogeochemical processes in an aquifer system.</title>
        <authorList>
            <person name="Anantharaman K."/>
            <person name="Brown C.T."/>
            <person name="Hug L.A."/>
            <person name="Sharon I."/>
            <person name="Castelle C.J."/>
            <person name="Probst A.J."/>
            <person name="Thomas B.C."/>
            <person name="Singh A."/>
            <person name="Wilkins M.J."/>
            <person name="Karaoz U."/>
            <person name="Brodie E.L."/>
            <person name="Williams K.H."/>
            <person name="Hubbard S.S."/>
            <person name="Banfield J.F."/>
        </authorList>
    </citation>
    <scope>NUCLEOTIDE SEQUENCE [LARGE SCALE GENOMIC DNA]</scope>
</reference>
<keyword evidence="1" id="KW-0472">Membrane</keyword>
<comment type="caution">
    <text evidence="2">The sequence shown here is derived from an EMBL/GenBank/DDBJ whole genome shotgun (WGS) entry which is preliminary data.</text>
</comment>